<dbReference type="AlphaFoldDB" id="A0A6C2U0C2"/>
<keyword evidence="2" id="KW-1185">Reference proteome</keyword>
<evidence type="ECO:0000313" key="2">
    <source>
        <dbReference type="Proteomes" id="UP000366872"/>
    </source>
</evidence>
<proteinExistence type="predicted"/>
<dbReference type="EMBL" id="CAAHFG010000001">
    <property type="protein sequence ID" value="VGO13400.1"/>
    <property type="molecule type" value="Genomic_DNA"/>
</dbReference>
<reference evidence="1 2" key="1">
    <citation type="submission" date="2019-04" db="EMBL/GenBank/DDBJ databases">
        <authorList>
            <person name="Van Vliet M D."/>
        </authorList>
    </citation>
    <scope>NUCLEOTIDE SEQUENCE [LARGE SCALE GENOMIC DNA]</scope>
    <source>
        <strain evidence="1 2">F1</strain>
    </source>
</reference>
<organism evidence="1 2">
    <name type="scientific">Pontiella desulfatans</name>
    <dbReference type="NCBI Taxonomy" id="2750659"/>
    <lineage>
        <taxon>Bacteria</taxon>
        <taxon>Pseudomonadati</taxon>
        <taxon>Kiritimatiellota</taxon>
        <taxon>Kiritimatiellia</taxon>
        <taxon>Kiritimatiellales</taxon>
        <taxon>Pontiellaceae</taxon>
        <taxon>Pontiella</taxon>
    </lineage>
</organism>
<evidence type="ECO:0000313" key="1">
    <source>
        <dbReference type="EMBL" id="VGO13400.1"/>
    </source>
</evidence>
<sequence>MAKVVIKTPDGKYVGGGSRETELVDRITRAYLYEDGPEVDSEISIVNAVHGWQWKKVDAEQEYDRQLAGAGP</sequence>
<gene>
    <name evidence="1" type="ORF">PDESU_01957</name>
</gene>
<name>A0A6C2U0C2_PONDE</name>
<protein>
    <submittedName>
        <fullName evidence="1">Uncharacterized protein</fullName>
    </submittedName>
</protein>
<dbReference type="RefSeq" id="WP_136078972.1">
    <property type="nucleotide sequence ID" value="NZ_CAAHFG010000001.1"/>
</dbReference>
<accession>A0A6C2U0C2</accession>
<dbReference type="Proteomes" id="UP000366872">
    <property type="component" value="Unassembled WGS sequence"/>
</dbReference>